<sequence length="675" mass="73500">MYLAIVFLPLLGFLIVGLFGNSLGAKASEYITSGFLVISAVLSWVAFFQVALGDTEAFTVPVLRFIDSGALQADWALRIDTLTVVMLVVVNTVSSLVHIYSIGYMHHDPHRPRFFAYLSLFTFAMLMLVTSNNLVQMFFGWEGVGLASYLLIGFWYQKPSANAAAIKAFVVNRVGDFGFALGIFGVFVLFGSINFDTIFANAATYLPAAAAHGTDAAAQGADAAVAHGDTVLNFLGYHLDKAAAMTVVCLLLFMGAMGKSAQVPLHTWLPDAMEGPTPVSALIHAATMVTAGVFMLARLSPLFELSHSALTVVTFIGALTAFFAATVGLVQNDIKRVIAYSTCSQLGYMFVALGVGAYGAAIFHLFTHAFFKALLFLGSGSVIHAMSDEQDMRKMGGIRKLIPTTYWMMVIGTLALTGVGIPATIIGTAGFFSKDAIIESAFVGHNAVAGLAFALLVVAACFTSFYSWRLIFMTFHGKPRASHDVMHHVHESPPVMLVPLFILAIGALFAGVVFHDYFIGEAYAEFWKKALFTLESNHILHDMHGVPMWVKLSPFVAMLLGLLVSWHFYIRNPQAPVRLAARHHGLYQFLLNKWYFDELYDFLFVRAAKRLGYFLWKKGDGVVIDGLGPDGISAGVIDVTDRVVKLQTGYLYHYAFAMLIGVAALATWMMLGGSF</sequence>
<proteinExistence type="predicted"/>
<feature type="transmembrane region" description="Helical" evidence="15">
    <location>
        <begin position="406"/>
        <end position="432"/>
    </location>
</feature>
<feature type="transmembrane region" description="Helical" evidence="15">
    <location>
        <begin position="81"/>
        <end position="102"/>
    </location>
</feature>
<feature type="transmembrane region" description="Helical" evidence="15">
    <location>
        <begin position="552"/>
        <end position="570"/>
    </location>
</feature>
<evidence type="ECO:0000256" key="9">
    <source>
        <dbReference type="ARBA" id="ARBA00022989"/>
    </source>
</evidence>
<protein>
    <recommendedName>
        <fullName evidence="3">NADH-ubiquinone oxidoreductase chain 5</fullName>
        <ecNumber evidence="2">7.1.1.2</ecNumber>
    </recommendedName>
</protein>
<dbReference type="GO" id="GO:0015990">
    <property type="term" value="P:electron transport coupled proton transport"/>
    <property type="evidence" value="ECO:0007669"/>
    <property type="project" value="TreeGrafter"/>
</dbReference>
<gene>
    <name evidence="19" type="ORF">DY251_07505</name>
</gene>
<feature type="transmembrane region" description="Helical" evidence="15">
    <location>
        <begin position="369"/>
        <end position="386"/>
    </location>
</feature>
<dbReference type="InterPro" id="IPR018393">
    <property type="entry name" value="NADHpl_OxRdtase_5_subgr"/>
</dbReference>
<dbReference type="PANTHER" id="PTHR42829">
    <property type="entry name" value="NADH-UBIQUINONE OXIDOREDUCTASE CHAIN 5"/>
    <property type="match status" value="1"/>
</dbReference>
<keyword evidence="10" id="KW-0520">NAD</keyword>
<reference evidence="20" key="1">
    <citation type="submission" date="2018-08" db="EMBL/GenBank/DDBJ databases">
        <authorList>
            <person name="Im W.T."/>
        </authorList>
    </citation>
    <scope>NUCLEOTIDE SEQUENCE [LARGE SCALE GENOMIC DNA]</scope>
    <source>
        <strain evidence="20">LA-28</strain>
    </source>
</reference>
<feature type="transmembrane region" description="Helical" evidence="15">
    <location>
        <begin position="309"/>
        <end position="330"/>
    </location>
</feature>
<evidence type="ECO:0000256" key="7">
    <source>
        <dbReference type="ARBA" id="ARBA00022967"/>
    </source>
</evidence>
<keyword evidence="12 15" id="KW-0472">Membrane</keyword>
<dbReference type="GO" id="GO:0016020">
    <property type="term" value="C:membrane"/>
    <property type="evidence" value="ECO:0007669"/>
    <property type="project" value="UniProtKB-SubCell"/>
</dbReference>
<feature type="domain" description="NADH-Ubiquinone oxidoreductase (complex I) chain 5 N-terminal" evidence="17">
    <location>
        <begin position="66"/>
        <end position="115"/>
    </location>
</feature>
<feature type="transmembrane region" description="Helical" evidence="15">
    <location>
        <begin position="30"/>
        <end position="52"/>
    </location>
</feature>
<dbReference type="PRINTS" id="PR01435">
    <property type="entry name" value="NPOXDRDTASE5"/>
</dbReference>
<keyword evidence="20" id="KW-1185">Reference proteome</keyword>
<accession>A0A371XGE9</accession>
<evidence type="ECO:0000256" key="10">
    <source>
        <dbReference type="ARBA" id="ARBA00023027"/>
    </source>
</evidence>
<comment type="caution">
    <text evidence="19">The sequence shown here is derived from an EMBL/GenBank/DDBJ whole genome shotgun (WGS) entry which is preliminary data.</text>
</comment>
<evidence type="ECO:0000256" key="15">
    <source>
        <dbReference type="SAM" id="Phobius"/>
    </source>
</evidence>
<dbReference type="Pfam" id="PF00361">
    <property type="entry name" value="Proton_antipo_M"/>
    <property type="match status" value="1"/>
</dbReference>
<dbReference type="PRINTS" id="PR01434">
    <property type="entry name" value="NADHDHGNASE5"/>
</dbReference>
<evidence type="ECO:0000259" key="17">
    <source>
        <dbReference type="Pfam" id="PF00662"/>
    </source>
</evidence>
<evidence type="ECO:0000256" key="2">
    <source>
        <dbReference type="ARBA" id="ARBA00012944"/>
    </source>
</evidence>
<dbReference type="Pfam" id="PF00662">
    <property type="entry name" value="Proton_antipo_N"/>
    <property type="match status" value="1"/>
</dbReference>
<evidence type="ECO:0000256" key="8">
    <source>
        <dbReference type="ARBA" id="ARBA00022982"/>
    </source>
</evidence>
<evidence type="ECO:0000259" key="16">
    <source>
        <dbReference type="Pfam" id="PF00361"/>
    </source>
</evidence>
<evidence type="ECO:0000256" key="3">
    <source>
        <dbReference type="ARBA" id="ARBA00021096"/>
    </source>
</evidence>
<keyword evidence="11" id="KW-0830">Ubiquinone</keyword>
<dbReference type="GO" id="GO:0042773">
    <property type="term" value="P:ATP synthesis coupled electron transport"/>
    <property type="evidence" value="ECO:0007669"/>
    <property type="project" value="InterPro"/>
</dbReference>
<comment type="subcellular location">
    <subcellularLocation>
        <location evidence="1">Endomembrane system</location>
        <topology evidence="1">Multi-pass membrane protein</topology>
    </subcellularLocation>
    <subcellularLocation>
        <location evidence="14">Membrane</location>
        <topology evidence="14">Multi-pass membrane protein</topology>
    </subcellularLocation>
</comment>
<feature type="transmembrane region" description="Helical" evidence="15">
    <location>
        <begin position="114"/>
        <end position="132"/>
    </location>
</feature>
<dbReference type="PANTHER" id="PTHR42829:SF2">
    <property type="entry name" value="NADH-UBIQUINONE OXIDOREDUCTASE CHAIN 5"/>
    <property type="match status" value="1"/>
</dbReference>
<feature type="transmembrane region" description="Helical" evidence="15">
    <location>
        <begin position="452"/>
        <end position="472"/>
    </location>
</feature>
<evidence type="ECO:0000256" key="5">
    <source>
        <dbReference type="ARBA" id="ARBA00022660"/>
    </source>
</evidence>
<evidence type="ECO:0000256" key="12">
    <source>
        <dbReference type="ARBA" id="ARBA00023136"/>
    </source>
</evidence>
<feature type="domain" description="NADH dehydrogenase subunit 5 C-terminal" evidence="18">
    <location>
        <begin position="466"/>
        <end position="518"/>
    </location>
</feature>
<feature type="transmembrane region" description="Helical" evidence="15">
    <location>
        <begin position="493"/>
        <end position="514"/>
    </location>
</feature>
<feature type="transmembrane region" description="Helical" evidence="15">
    <location>
        <begin position="337"/>
        <end position="363"/>
    </location>
</feature>
<dbReference type="GO" id="GO:0008137">
    <property type="term" value="F:NADH dehydrogenase (ubiquinone) activity"/>
    <property type="evidence" value="ECO:0007669"/>
    <property type="project" value="UniProtKB-EC"/>
</dbReference>
<evidence type="ECO:0000256" key="4">
    <source>
        <dbReference type="ARBA" id="ARBA00022448"/>
    </source>
</evidence>
<feature type="transmembrane region" description="Helical" evidence="15">
    <location>
        <begin position="138"/>
        <end position="156"/>
    </location>
</feature>
<evidence type="ECO:0000256" key="13">
    <source>
        <dbReference type="ARBA" id="ARBA00049551"/>
    </source>
</evidence>
<feature type="domain" description="NADH:quinone oxidoreductase/Mrp antiporter transmembrane" evidence="16">
    <location>
        <begin position="131"/>
        <end position="452"/>
    </location>
</feature>
<dbReference type="EC" id="7.1.1.2" evidence="2"/>
<keyword evidence="4" id="KW-0813">Transport</keyword>
<dbReference type="AlphaFoldDB" id="A0A371XGE9"/>
<evidence type="ECO:0000313" key="19">
    <source>
        <dbReference type="EMBL" id="RFC68315.1"/>
    </source>
</evidence>
<feature type="transmembrane region" description="Helical" evidence="15">
    <location>
        <begin position="6"/>
        <end position="23"/>
    </location>
</feature>
<name>A0A371XGE9_9HYPH</name>
<dbReference type="EMBL" id="QURN01000005">
    <property type="protein sequence ID" value="RFC68315.1"/>
    <property type="molecule type" value="Genomic_DNA"/>
</dbReference>
<keyword evidence="8" id="KW-0249">Electron transport</keyword>
<dbReference type="InterPro" id="IPR001516">
    <property type="entry name" value="Proton_antipo_N"/>
</dbReference>
<evidence type="ECO:0000259" key="18">
    <source>
        <dbReference type="Pfam" id="PF06455"/>
    </source>
</evidence>
<feature type="transmembrane region" description="Helical" evidence="15">
    <location>
        <begin position="279"/>
        <end position="297"/>
    </location>
</feature>
<dbReference type="Pfam" id="PF06455">
    <property type="entry name" value="NADH5_C"/>
    <property type="match status" value="1"/>
</dbReference>
<keyword evidence="9 15" id="KW-1133">Transmembrane helix</keyword>
<dbReference type="Gene3D" id="1.20.5.2700">
    <property type="match status" value="1"/>
</dbReference>
<dbReference type="NCBIfam" id="NF005141">
    <property type="entry name" value="PRK06590.1"/>
    <property type="match status" value="1"/>
</dbReference>
<dbReference type="NCBIfam" id="TIGR01974">
    <property type="entry name" value="NDH_I_L"/>
    <property type="match status" value="1"/>
</dbReference>
<keyword evidence="5" id="KW-0679">Respiratory chain</keyword>
<dbReference type="InterPro" id="IPR001750">
    <property type="entry name" value="ND/Mrp_TM"/>
</dbReference>
<dbReference type="GO" id="GO:0003954">
    <property type="term" value="F:NADH dehydrogenase activity"/>
    <property type="evidence" value="ECO:0007669"/>
    <property type="project" value="TreeGrafter"/>
</dbReference>
<dbReference type="InterPro" id="IPR003945">
    <property type="entry name" value="NU5C-like"/>
</dbReference>
<dbReference type="RefSeq" id="WP_116623456.1">
    <property type="nucleotide sequence ID" value="NZ_QURN01000005.1"/>
</dbReference>
<organism evidence="19 20">
    <name type="scientific">Mesorhizobium denitrificans</name>
    <dbReference type="NCBI Taxonomy" id="2294114"/>
    <lineage>
        <taxon>Bacteria</taxon>
        <taxon>Pseudomonadati</taxon>
        <taxon>Pseudomonadota</taxon>
        <taxon>Alphaproteobacteria</taxon>
        <taxon>Hyphomicrobiales</taxon>
        <taxon>Phyllobacteriaceae</taxon>
        <taxon>Mesorhizobium</taxon>
    </lineage>
</organism>
<feature type="transmembrane region" description="Helical" evidence="15">
    <location>
        <begin position="177"/>
        <end position="195"/>
    </location>
</feature>
<evidence type="ECO:0000256" key="11">
    <source>
        <dbReference type="ARBA" id="ARBA00023075"/>
    </source>
</evidence>
<dbReference type="InterPro" id="IPR010934">
    <property type="entry name" value="NADH_DH_su5_C"/>
</dbReference>
<keyword evidence="7" id="KW-1278">Translocase</keyword>
<evidence type="ECO:0000256" key="1">
    <source>
        <dbReference type="ARBA" id="ARBA00004127"/>
    </source>
</evidence>
<feature type="transmembrane region" description="Helical" evidence="15">
    <location>
        <begin position="242"/>
        <end position="258"/>
    </location>
</feature>
<dbReference type="Proteomes" id="UP000262379">
    <property type="component" value="Unassembled WGS sequence"/>
</dbReference>
<comment type="catalytic activity">
    <reaction evidence="13">
        <text>a ubiquinone + NADH + 5 H(+)(in) = a ubiquinol + NAD(+) + 4 H(+)(out)</text>
        <dbReference type="Rhea" id="RHEA:29091"/>
        <dbReference type="Rhea" id="RHEA-COMP:9565"/>
        <dbReference type="Rhea" id="RHEA-COMP:9566"/>
        <dbReference type="ChEBI" id="CHEBI:15378"/>
        <dbReference type="ChEBI" id="CHEBI:16389"/>
        <dbReference type="ChEBI" id="CHEBI:17976"/>
        <dbReference type="ChEBI" id="CHEBI:57540"/>
        <dbReference type="ChEBI" id="CHEBI:57945"/>
        <dbReference type="EC" id="7.1.1.2"/>
    </reaction>
</comment>
<keyword evidence="6 14" id="KW-0812">Transmembrane</keyword>
<evidence type="ECO:0000256" key="14">
    <source>
        <dbReference type="RuleBase" id="RU000320"/>
    </source>
</evidence>
<evidence type="ECO:0000313" key="20">
    <source>
        <dbReference type="Proteomes" id="UP000262379"/>
    </source>
</evidence>
<evidence type="ECO:0000256" key="6">
    <source>
        <dbReference type="ARBA" id="ARBA00022692"/>
    </source>
</evidence>
<feature type="transmembrane region" description="Helical" evidence="15">
    <location>
        <begin position="651"/>
        <end position="671"/>
    </location>
</feature>
<dbReference type="GO" id="GO:0012505">
    <property type="term" value="C:endomembrane system"/>
    <property type="evidence" value="ECO:0007669"/>
    <property type="project" value="UniProtKB-SubCell"/>
</dbReference>